<proteinExistence type="predicted"/>
<sequence length="190" mass="22323">MEYSQIKNKIIKIPNDIYVKLIEHCNRKLSGLFLPNETEEKKAYGILGGRNNNNELLITELKPLFKNMRETGEYKLYMDDTMVEYAHPSSVTPLDKRGWITDPTELFFILKEFNKNKIEFMGSYHMHKVQWKNNDMRDTPTRVDEILGKDSRTLMFIISMVVPNKPIIRAFYEGDINKEIDVIIETIGEK</sequence>
<gene>
    <name evidence="1" type="ORF">D6K54_27530</name>
    <name evidence="2" type="ORF">D6S17_28300</name>
</gene>
<protein>
    <recommendedName>
        <fullName evidence="3">JAB domain-containing protein</fullName>
    </recommendedName>
</protein>
<dbReference type="Gene3D" id="3.40.140.10">
    <property type="entry name" value="Cytidine Deaminase, domain 2"/>
    <property type="match status" value="1"/>
</dbReference>
<comment type="caution">
    <text evidence="1">The sequence shown here is derived from an EMBL/GenBank/DDBJ whole genome shotgun (WGS) entry which is preliminary data.</text>
</comment>
<dbReference type="EMBL" id="AAHPHN010000106">
    <property type="protein sequence ID" value="EBY8645353.1"/>
    <property type="molecule type" value="Genomic_DNA"/>
</dbReference>
<dbReference type="AlphaFoldDB" id="A0A3Z6QTU9"/>
<evidence type="ECO:0000313" key="2">
    <source>
        <dbReference type="EMBL" id="EBY8645353.1"/>
    </source>
</evidence>
<accession>A0A3Z6QTU9</accession>
<organism evidence="1">
    <name type="scientific">Salmonella enterica subsp. enterica serovar Java</name>
    <dbReference type="NCBI Taxonomy" id="224729"/>
    <lineage>
        <taxon>Bacteria</taxon>
        <taxon>Pseudomonadati</taxon>
        <taxon>Pseudomonadota</taxon>
        <taxon>Gammaproteobacteria</taxon>
        <taxon>Enterobacterales</taxon>
        <taxon>Enterobacteriaceae</taxon>
        <taxon>Salmonella</taxon>
    </lineage>
</organism>
<reference evidence="1" key="1">
    <citation type="submission" date="2018-09" db="EMBL/GenBank/DDBJ databases">
        <authorList>
            <person name="Ashton P.M."/>
            <person name="Dallman T."/>
            <person name="Nair S."/>
            <person name="De Pinna E."/>
            <person name="Peters T."/>
            <person name="Grant K."/>
        </authorList>
    </citation>
    <scope>NUCLEOTIDE SEQUENCE [LARGE SCALE GENOMIC DNA]</scope>
    <source>
        <strain evidence="2">140692</strain>
        <strain evidence="1">412099</strain>
    </source>
</reference>
<evidence type="ECO:0008006" key="3">
    <source>
        <dbReference type="Google" id="ProtNLM"/>
    </source>
</evidence>
<dbReference type="EMBL" id="AAAGSE010000084">
    <property type="protein sequence ID" value="EAC0790408.1"/>
    <property type="molecule type" value="Genomic_DNA"/>
</dbReference>
<dbReference type="Proteomes" id="UP000839631">
    <property type="component" value="Unassembled WGS sequence"/>
</dbReference>
<name>A0A3Z6QTU9_SALEB</name>
<evidence type="ECO:0000313" key="1">
    <source>
        <dbReference type="EMBL" id="EAC0790408.1"/>
    </source>
</evidence>